<proteinExistence type="predicted"/>
<evidence type="ECO:0000313" key="3">
    <source>
        <dbReference type="Proteomes" id="UP000712157"/>
    </source>
</evidence>
<dbReference type="AlphaFoldDB" id="A0A949NBR3"/>
<dbReference type="Pfam" id="PF13782">
    <property type="entry name" value="SpoVAB"/>
    <property type="match status" value="1"/>
</dbReference>
<keyword evidence="1" id="KW-0812">Transmembrane</keyword>
<keyword evidence="1" id="KW-0472">Membrane</keyword>
<evidence type="ECO:0000313" key="2">
    <source>
        <dbReference type="EMBL" id="MBU9737867.1"/>
    </source>
</evidence>
<evidence type="ECO:0000256" key="1">
    <source>
        <dbReference type="SAM" id="Phobius"/>
    </source>
</evidence>
<feature type="transmembrane region" description="Helical" evidence="1">
    <location>
        <begin position="6"/>
        <end position="34"/>
    </location>
</feature>
<dbReference type="Proteomes" id="UP000712157">
    <property type="component" value="Unassembled WGS sequence"/>
</dbReference>
<gene>
    <name evidence="2" type="ORF">KTH89_15090</name>
</gene>
<name>A0A949NBR3_9FIRM</name>
<dbReference type="RefSeq" id="WP_158346437.1">
    <property type="nucleotide sequence ID" value="NZ_JAHQCW010000026.1"/>
</dbReference>
<organism evidence="2 3">
    <name type="scientific">Diplocloster agilis</name>
    <dbReference type="NCBI Taxonomy" id="2850323"/>
    <lineage>
        <taxon>Bacteria</taxon>
        <taxon>Bacillati</taxon>
        <taxon>Bacillota</taxon>
        <taxon>Clostridia</taxon>
        <taxon>Lachnospirales</taxon>
        <taxon>Lachnospiraceae</taxon>
        <taxon>Diplocloster</taxon>
    </lineage>
</organism>
<protein>
    <submittedName>
        <fullName evidence="2">Stage V sporulation protein AB</fullName>
    </submittedName>
</protein>
<accession>A0A949NBR3</accession>
<feature type="transmembrane region" description="Helical" evidence="1">
    <location>
        <begin position="114"/>
        <end position="135"/>
    </location>
</feature>
<feature type="transmembrane region" description="Helical" evidence="1">
    <location>
        <begin position="78"/>
        <end position="102"/>
    </location>
</feature>
<keyword evidence="1" id="KW-1133">Transmembrane helix</keyword>
<comment type="caution">
    <text evidence="2">The sequence shown here is derived from an EMBL/GenBank/DDBJ whole genome shotgun (WGS) entry which is preliminary data.</text>
</comment>
<sequence length="138" mass="15054">MLIRQILMAIIGLSSGFTVAGGIFAFIVGLGIIPRFAGRTHTAHRILWYEDCVLAGGALGNLMYIYQLPVHLGKIGLGFYGLFGGMFVGAWAMALAEIVNTIPIFERRIKLREGLTAMIISMAIGRSLGAILYFFQGW</sequence>
<dbReference type="EMBL" id="JAHQCW010000026">
    <property type="protein sequence ID" value="MBU9737867.1"/>
    <property type="molecule type" value="Genomic_DNA"/>
</dbReference>
<reference evidence="2" key="1">
    <citation type="submission" date="2021-06" db="EMBL/GenBank/DDBJ databases">
        <title>Description of novel taxa of the family Lachnospiraceae.</title>
        <authorList>
            <person name="Chaplin A.V."/>
            <person name="Sokolova S.R."/>
            <person name="Pikina A.P."/>
            <person name="Korzhanova M."/>
            <person name="Belova V."/>
            <person name="Korostin D."/>
            <person name="Efimov B.A."/>
        </authorList>
    </citation>
    <scope>NUCLEOTIDE SEQUENCE</scope>
    <source>
        <strain evidence="2">ASD5720</strain>
    </source>
</reference>
<dbReference type="InterPro" id="IPR020144">
    <property type="entry name" value="SpoVAB"/>
</dbReference>
<feature type="transmembrane region" description="Helical" evidence="1">
    <location>
        <begin position="46"/>
        <end position="66"/>
    </location>
</feature>
<keyword evidence="3" id="KW-1185">Reference proteome</keyword>